<feature type="region of interest" description="Disordered" evidence="1">
    <location>
        <begin position="236"/>
        <end position="290"/>
    </location>
</feature>
<evidence type="ECO:0000256" key="1">
    <source>
        <dbReference type="SAM" id="MobiDB-lite"/>
    </source>
</evidence>
<feature type="region of interest" description="Disordered" evidence="1">
    <location>
        <begin position="85"/>
        <end position="107"/>
    </location>
</feature>
<evidence type="ECO:0008006" key="4">
    <source>
        <dbReference type="Google" id="ProtNLM"/>
    </source>
</evidence>
<feature type="compositionally biased region" description="Basic and acidic residues" evidence="1">
    <location>
        <begin position="265"/>
        <end position="279"/>
    </location>
</feature>
<dbReference type="Proteomes" id="UP000045285">
    <property type="component" value="Unassembled WGS sequence"/>
</dbReference>
<dbReference type="EMBL" id="CCMZ01000024">
    <property type="protein sequence ID" value="CDX20058.1"/>
    <property type="molecule type" value="Genomic_DNA"/>
</dbReference>
<evidence type="ECO:0000313" key="3">
    <source>
        <dbReference type="Proteomes" id="UP000045285"/>
    </source>
</evidence>
<proteinExistence type="predicted"/>
<accession>A0A090DTC9</accession>
<protein>
    <recommendedName>
        <fullName evidence="4">DUF3618 domain-containing protein</fullName>
    </recommendedName>
</protein>
<dbReference type="AlphaFoldDB" id="A0A090DTC9"/>
<organism evidence="2 3">
    <name type="scientific">Mesorhizobium plurifarium</name>
    <dbReference type="NCBI Taxonomy" id="69974"/>
    <lineage>
        <taxon>Bacteria</taxon>
        <taxon>Pseudomonadati</taxon>
        <taxon>Pseudomonadota</taxon>
        <taxon>Alphaproteobacteria</taxon>
        <taxon>Hyphomicrobiales</taxon>
        <taxon>Phyllobacteriaceae</taxon>
        <taxon>Mesorhizobium</taxon>
    </lineage>
</organism>
<dbReference type="STRING" id="69974.MPLDJ20_70013"/>
<sequence length="290" mass="29108">MTEKSAAELEREAEATRARVVATADSIRDKMTPGQLFDEFTGLFRRGAGSEMVHNLKVQVRDNPLPLTVIGAGLAWLMLGSGTSAASAGSDGPTRRDPSLDHGAFGAGMGSTATDVAGSVAEAASGAAGTVSGMASEAAGAVSNMASSAADTLAGSAAATADMATSATRSAHSLLQDQPLAAAAVGLAIGAAIGAMLPHTEIEDEQLGAYRERLRDSAEETLKEGLDAAKQVAADAYQTASDEAGRQASSEGTLADKVGGVVKATADRTDESVRQKLSDSEAGSPAGRVS</sequence>
<keyword evidence="3" id="KW-1185">Reference proteome</keyword>
<evidence type="ECO:0000313" key="2">
    <source>
        <dbReference type="EMBL" id="CDX20058.1"/>
    </source>
</evidence>
<reference evidence="3" key="1">
    <citation type="submission" date="2014-08" db="EMBL/GenBank/DDBJ databases">
        <authorList>
            <person name="Moulin L."/>
        </authorList>
    </citation>
    <scope>NUCLEOTIDE SEQUENCE [LARGE SCALE GENOMIC DNA]</scope>
</reference>
<gene>
    <name evidence="2" type="ORF">MPL3356_300241</name>
</gene>
<name>A0A090DTC9_MESPL</name>